<feature type="non-terminal residue" evidence="1">
    <location>
        <position position="1"/>
    </location>
</feature>
<gene>
    <name evidence="1" type="ORF">S01H4_30908</name>
</gene>
<evidence type="ECO:0000313" key="1">
    <source>
        <dbReference type="EMBL" id="GAG76455.1"/>
    </source>
</evidence>
<proteinExistence type="predicted"/>
<organism evidence="1">
    <name type="scientific">marine sediment metagenome</name>
    <dbReference type="NCBI Taxonomy" id="412755"/>
    <lineage>
        <taxon>unclassified sequences</taxon>
        <taxon>metagenomes</taxon>
        <taxon>ecological metagenomes</taxon>
    </lineage>
</organism>
<dbReference type="AlphaFoldDB" id="X1A337"/>
<dbReference type="EMBL" id="BART01015996">
    <property type="protein sequence ID" value="GAG76455.1"/>
    <property type="molecule type" value="Genomic_DNA"/>
</dbReference>
<reference evidence="1" key="1">
    <citation type="journal article" date="2014" name="Front. Microbiol.">
        <title>High frequency of phylogenetically diverse reductive dehalogenase-homologous genes in deep subseafloor sedimentary metagenomes.</title>
        <authorList>
            <person name="Kawai M."/>
            <person name="Futagami T."/>
            <person name="Toyoda A."/>
            <person name="Takaki Y."/>
            <person name="Nishi S."/>
            <person name="Hori S."/>
            <person name="Arai W."/>
            <person name="Tsubouchi T."/>
            <person name="Morono Y."/>
            <person name="Uchiyama I."/>
            <person name="Ito T."/>
            <person name="Fujiyama A."/>
            <person name="Inagaki F."/>
            <person name="Takami H."/>
        </authorList>
    </citation>
    <scope>NUCLEOTIDE SEQUENCE</scope>
    <source>
        <strain evidence="1">Expedition CK06-06</strain>
    </source>
</reference>
<accession>X1A337</accession>
<name>X1A337_9ZZZZ</name>
<protein>
    <submittedName>
        <fullName evidence="1">Uncharacterized protein</fullName>
    </submittedName>
</protein>
<comment type="caution">
    <text evidence="1">The sequence shown here is derived from an EMBL/GenBank/DDBJ whole genome shotgun (WGS) entry which is preliminary data.</text>
</comment>
<sequence>RNKKWEIDLIPGAEQSERLKEALARVVSLDVVKKYADKDRAEVKAWEKENLK</sequence>